<dbReference type="RefSeq" id="XP_023504640.1">
    <property type="nucleotide sequence ID" value="XM_023648872.2"/>
</dbReference>
<keyword evidence="2" id="KW-0812">Transmembrane</keyword>
<feature type="transmembrane region" description="Helical" evidence="2">
    <location>
        <begin position="366"/>
        <end position="387"/>
    </location>
</feature>
<evidence type="ECO:0000256" key="3">
    <source>
        <dbReference type="SAM" id="SignalP"/>
    </source>
</evidence>
<dbReference type="Proteomes" id="UP000002281">
    <property type="component" value="Chromosome 9"/>
</dbReference>
<feature type="region of interest" description="Disordered" evidence="1">
    <location>
        <begin position="412"/>
        <end position="433"/>
    </location>
</feature>
<evidence type="ECO:0000313" key="4">
    <source>
        <dbReference type="Ensembl" id="ENSECAP00000069227.1"/>
    </source>
</evidence>
<dbReference type="SUPFAM" id="SSF58069">
    <property type="entry name" value="Virus ectodomain"/>
    <property type="match status" value="1"/>
</dbReference>
<dbReference type="GeneTree" id="ENSGT00970000193677"/>
<keyword evidence="2" id="KW-1133">Transmembrane helix</keyword>
<dbReference type="PANTHER" id="PTHR10424:SF8">
    <property type="entry name" value="ENDOGENOUS RETROVIRUS GROUP PABLB MEMBER 1 ENV POLYPROTEIN"/>
    <property type="match status" value="1"/>
</dbReference>
<organism evidence="4 5">
    <name type="scientific">Equus caballus</name>
    <name type="common">Horse</name>
    <dbReference type="NCBI Taxonomy" id="9796"/>
    <lineage>
        <taxon>Eukaryota</taxon>
        <taxon>Metazoa</taxon>
        <taxon>Chordata</taxon>
        <taxon>Craniata</taxon>
        <taxon>Vertebrata</taxon>
        <taxon>Euteleostomi</taxon>
        <taxon>Mammalia</taxon>
        <taxon>Eutheria</taxon>
        <taxon>Laurasiatheria</taxon>
        <taxon>Perissodactyla</taxon>
        <taxon>Equidae</taxon>
        <taxon>Equus</taxon>
    </lineage>
</organism>
<gene>
    <name evidence="4" type="primary">LOC111775003</name>
</gene>
<dbReference type="RefSeq" id="XP_070077824.1">
    <property type="nucleotide sequence ID" value="XM_070221723.1"/>
</dbReference>
<feature type="signal peptide" evidence="3">
    <location>
        <begin position="1"/>
        <end position="30"/>
    </location>
</feature>
<keyword evidence="3" id="KW-0732">Signal</keyword>
<dbReference type="Pfam" id="PF00429">
    <property type="entry name" value="TLV_coat"/>
    <property type="match status" value="1"/>
</dbReference>
<feature type="chain" id="PRO_5040486549" description="Envelope glycoprotein" evidence="3">
    <location>
        <begin position="31"/>
        <end position="433"/>
    </location>
</feature>
<dbReference type="Gene3D" id="1.10.287.210">
    <property type="match status" value="1"/>
</dbReference>
<sequence length="433" mass="49083">MWLGSQRCQSPGTWLICQILEGCLVGWSVANNVVDWAHTYAEVANVSNCWVCTELPSSAAEGLPWHIHPASEGNWNWLRSWGPANAQWDQRRRQVDQQFHRQRGHTWPWVTPSLWDGYGWLPGEAVVLRTSVPLCIEQQKGNAIAGWVPEELCQKIQRVTRPKYWWNARPYVGTVPIDRVPAGSLWVCGHYGWPYLPANWTGRCTWGWPYLPATVRSTLDVLPSNWERVKGCYHREKQTPWWFYPLTVLSPSMETIAVEWQVTALAEYTTRALNHTTRALSLLTDAVDQTRKVVLQNRMALDILTAAQEGTCAVIEVQCCTFIPDNARNISHALQQAKEISWIQTVTRDPLKKWWSKLSFSCRSTLATLGGITCLLAVLCCSLYCCCKMWVQGTGLYGFSSFRLRSLQKSNGGRVKGDGGTVDNQTRAASRQL</sequence>
<accession>A0A9L0S2Y2</accession>
<protein>
    <recommendedName>
        <fullName evidence="6">Envelope glycoprotein</fullName>
    </recommendedName>
</protein>
<reference evidence="4 5" key="1">
    <citation type="journal article" date="2009" name="Science">
        <title>Genome sequence, comparative analysis, and population genetics of the domestic horse.</title>
        <authorList>
            <consortium name="Broad Institute Genome Sequencing Platform"/>
            <consortium name="Broad Institute Whole Genome Assembly Team"/>
            <person name="Wade C.M."/>
            <person name="Giulotto E."/>
            <person name="Sigurdsson S."/>
            <person name="Zoli M."/>
            <person name="Gnerre S."/>
            <person name="Imsland F."/>
            <person name="Lear T.L."/>
            <person name="Adelson D.L."/>
            <person name="Bailey E."/>
            <person name="Bellone R.R."/>
            <person name="Bloecker H."/>
            <person name="Distl O."/>
            <person name="Edgar R.C."/>
            <person name="Garber M."/>
            <person name="Leeb T."/>
            <person name="Mauceli E."/>
            <person name="MacLeod J.N."/>
            <person name="Penedo M.C.T."/>
            <person name="Raison J.M."/>
            <person name="Sharpe T."/>
            <person name="Vogel J."/>
            <person name="Andersson L."/>
            <person name="Antczak D.F."/>
            <person name="Biagi T."/>
            <person name="Binns M.M."/>
            <person name="Chowdhary B.P."/>
            <person name="Coleman S.J."/>
            <person name="Della Valle G."/>
            <person name="Fryc S."/>
            <person name="Guerin G."/>
            <person name="Hasegawa T."/>
            <person name="Hill E.W."/>
            <person name="Jurka J."/>
            <person name="Kiialainen A."/>
            <person name="Lindgren G."/>
            <person name="Liu J."/>
            <person name="Magnani E."/>
            <person name="Mickelson J.R."/>
            <person name="Murray J."/>
            <person name="Nergadze S.G."/>
            <person name="Onofrio R."/>
            <person name="Pedroni S."/>
            <person name="Piras M.F."/>
            <person name="Raudsepp T."/>
            <person name="Rocchi M."/>
            <person name="Roeed K.H."/>
            <person name="Ryder O.A."/>
            <person name="Searle S."/>
            <person name="Skow L."/>
            <person name="Swinburne J.E."/>
            <person name="Syvaenen A.C."/>
            <person name="Tozaki T."/>
            <person name="Valberg S.J."/>
            <person name="Vaudin M."/>
            <person name="White J.R."/>
            <person name="Zody M.C."/>
            <person name="Lander E.S."/>
            <person name="Lindblad-Toh K."/>
        </authorList>
    </citation>
    <scope>NUCLEOTIDE SEQUENCE [LARGE SCALE GENOMIC DNA]</scope>
    <source>
        <strain evidence="4 5">Thoroughbred</strain>
    </source>
</reference>
<dbReference type="InterPro" id="IPR018154">
    <property type="entry name" value="TLV/ENV_coat_polyprotein"/>
</dbReference>
<reference evidence="4" key="2">
    <citation type="submission" date="2025-08" db="UniProtKB">
        <authorList>
            <consortium name="Ensembl"/>
        </authorList>
    </citation>
    <scope>IDENTIFICATION</scope>
    <source>
        <strain evidence="4">Thoroughbred</strain>
    </source>
</reference>
<dbReference type="Ensembl" id="ENSECAT00000094017.1">
    <property type="protein sequence ID" value="ENSECAP00000069227.1"/>
    <property type="gene ID" value="ENSECAG00000052272.1"/>
</dbReference>
<proteinExistence type="predicted"/>
<dbReference type="KEGG" id="ecb:111775003"/>
<dbReference type="PANTHER" id="PTHR10424">
    <property type="entry name" value="VIRAL ENVELOPE PROTEIN"/>
    <property type="match status" value="1"/>
</dbReference>
<evidence type="ECO:0000256" key="2">
    <source>
        <dbReference type="SAM" id="Phobius"/>
    </source>
</evidence>
<feature type="compositionally biased region" description="Polar residues" evidence="1">
    <location>
        <begin position="422"/>
        <end position="433"/>
    </location>
</feature>
<keyword evidence="2" id="KW-0472">Membrane</keyword>
<evidence type="ECO:0000256" key="1">
    <source>
        <dbReference type="SAM" id="MobiDB-lite"/>
    </source>
</evidence>
<dbReference type="AlphaFoldDB" id="A0A9L0S2Y2"/>
<reference evidence="4" key="3">
    <citation type="submission" date="2025-09" db="UniProtKB">
        <authorList>
            <consortium name="Ensembl"/>
        </authorList>
    </citation>
    <scope>IDENTIFICATION</scope>
    <source>
        <strain evidence="4">Thoroughbred</strain>
    </source>
</reference>
<dbReference type="GeneID" id="111775003"/>
<evidence type="ECO:0000313" key="5">
    <source>
        <dbReference type="Proteomes" id="UP000002281"/>
    </source>
</evidence>
<dbReference type="OrthoDB" id="9780539at2759"/>
<name>A0A9L0S2Y2_HORSE</name>
<evidence type="ECO:0008006" key="6">
    <source>
        <dbReference type="Google" id="ProtNLM"/>
    </source>
</evidence>
<keyword evidence="5" id="KW-1185">Reference proteome</keyword>